<gene>
    <name evidence="2" type="ORF">KC19_VG015100</name>
</gene>
<organism evidence="2 3">
    <name type="scientific">Ceratodon purpureus</name>
    <name type="common">Fire moss</name>
    <name type="synonym">Dicranum purpureum</name>
    <dbReference type="NCBI Taxonomy" id="3225"/>
    <lineage>
        <taxon>Eukaryota</taxon>
        <taxon>Viridiplantae</taxon>
        <taxon>Streptophyta</taxon>
        <taxon>Embryophyta</taxon>
        <taxon>Bryophyta</taxon>
        <taxon>Bryophytina</taxon>
        <taxon>Bryopsida</taxon>
        <taxon>Dicranidae</taxon>
        <taxon>Pseudoditrichales</taxon>
        <taxon>Ditrichaceae</taxon>
        <taxon>Ceratodon</taxon>
    </lineage>
</organism>
<evidence type="ECO:0000313" key="3">
    <source>
        <dbReference type="Proteomes" id="UP000822688"/>
    </source>
</evidence>
<keyword evidence="3" id="KW-1185">Reference proteome</keyword>
<reference evidence="2" key="1">
    <citation type="submission" date="2020-06" db="EMBL/GenBank/DDBJ databases">
        <title>WGS assembly of Ceratodon purpureus strain R40.</title>
        <authorList>
            <person name="Carey S.B."/>
            <person name="Jenkins J."/>
            <person name="Shu S."/>
            <person name="Lovell J.T."/>
            <person name="Sreedasyam A."/>
            <person name="Maumus F."/>
            <person name="Tiley G.P."/>
            <person name="Fernandez-Pozo N."/>
            <person name="Barry K."/>
            <person name="Chen C."/>
            <person name="Wang M."/>
            <person name="Lipzen A."/>
            <person name="Daum C."/>
            <person name="Saski C.A."/>
            <person name="Payton A.C."/>
            <person name="Mcbreen J.C."/>
            <person name="Conrad R.E."/>
            <person name="Kollar L.M."/>
            <person name="Olsson S."/>
            <person name="Huttunen S."/>
            <person name="Landis J.B."/>
            <person name="Wickett N.J."/>
            <person name="Johnson M.G."/>
            <person name="Rensing S.A."/>
            <person name="Grimwood J."/>
            <person name="Schmutz J."/>
            <person name="Mcdaniel S.F."/>
        </authorList>
    </citation>
    <scope>NUCLEOTIDE SEQUENCE</scope>
    <source>
        <strain evidence="2">R40</strain>
    </source>
</reference>
<dbReference type="Proteomes" id="UP000822688">
    <property type="component" value="Chromosome V"/>
</dbReference>
<name>A0A8T0HL26_CERPU</name>
<accession>A0A8T0HL26</accession>
<dbReference type="AlphaFoldDB" id="A0A8T0HL26"/>
<protein>
    <submittedName>
        <fullName evidence="2">Uncharacterized protein</fullName>
    </submittedName>
</protein>
<sequence length="63" mass="6957">MATSTRSVIGRTSAFRAQMPPYHTENFVDNTNNTDPIHYSRGNIPIHGINNPNVRPGHAHSGM</sequence>
<evidence type="ECO:0000256" key="1">
    <source>
        <dbReference type="SAM" id="MobiDB-lite"/>
    </source>
</evidence>
<proteinExistence type="predicted"/>
<feature type="region of interest" description="Disordered" evidence="1">
    <location>
        <begin position="1"/>
        <end position="63"/>
    </location>
</feature>
<dbReference type="EMBL" id="CM026426">
    <property type="protein sequence ID" value="KAG0571484.1"/>
    <property type="molecule type" value="Genomic_DNA"/>
</dbReference>
<comment type="caution">
    <text evidence="2">The sequence shown here is derived from an EMBL/GenBank/DDBJ whole genome shotgun (WGS) entry which is preliminary data.</text>
</comment>
<feature type="compositionally biased region" description="Low complexity" evidence="1">
    <location>
        <begin position="42"/>
        <end position="53"/>
    </location>
</feature>
<evidence type="ECO:0000313" key="2">
    <source>
        <dbReference type="EMBL" id="KAG0571484.1"/>
    </source>
</evidence>